<keyword evidence="3" id="KW-1185">Reference proteome</keyword>
<feature type="compositionally biased region" description="Basic and acidic residues" evidence="1">
    <location>
        <begin position="1"/>
        <end position="12"/>
    </location>
</feature>
<gene>
    <name evidence="2" type="ORF">FH972_024687</name>
</gene>
<dbReference type="OrthoDB" id="2590867at2759"/>
<feature type="compositionally biased region" description="Polar residues" evidence="1">
    <location>
        <begin position="85"/>
        <end position="127"/>
    </location>
</feature>
<reference evidence="2 3" key="1">
    <citation type="submission" date="2019-06" db="EMBL/GenBank/DDBJ databases">
        <title>A chromosomal-level reference genome of Carpinus fangiana (Coryloideae, Betulaceae).</title>
        <authorList>
            <person name="Yang X."/>
            <person name="Wang Z."/>
            <person name="Zhang L."/>
            <person name="Hao G."/>
            <person name="Liu J."/>
            <person name="Yang Y."/>
        </authorList>
    </citation>
    <scope>NUCLEOTIDE SEQUENCE [LARGE SCALE GENOMIC DNA]</scope>
    <source>
        <strain evidence="2">Cfa_2016G</strain>
        <tissue evidence="2">Leaf</tissue>
    </source>
</reference>
<evidence type="ECO:0000313" key="3">
    <source>
        <dbReference type="Proteomes" id="UP000327013"/>
    </source>
</evidence>
<dbReference type="Proteomes" id="UP000327013">
    <property type="component" value="Unassembled WGS sequence"/>
</dbReference>
<accession>A0A5N6KYQ4</accession>
<feature type="compositionally biased region" description="Polar residues" evidence="1">
    <location>
        <begin position="322"/>
        <end position="331"/>
    </location>
</feature>
<feature type="compositionally biased region" description="Basic and acidic residues" evidence="1">
    <location>
        <begin position="300"/>
        <end position="318"/>
    </location>
</feature>
<feature type="compositionally biased region" description="Polar residues" evidence="1">
    <location>
        <begin position="58"/>
        <end position="72"/>
    </location>
</feature>
<feature type="compositionally biased region" description="Low complexity" evidence="1">
    <location>
        <begin position="23"/>
        <end position="48"/>
    </location>
</feature>
<dbReference type="AlphaFoldDB" id="A0A5N6KYQ4"/>
<evidence type="ECO:0000256" key="1">
    <source>
        <dbReference type="SAM" id="MobiDB-lite"/>
    </source>
</evidence>
<organism evidence="2 3">
    <name type="scientific">Carpinus fangiana</name>
    <dbReference type="NCBI Taxonomy" id="176857"/>
    <lineage>
        <taxon>Eukaryota</taxon>
        <taxon>Viridiplantae</taxon>
        <taxon>Streptophyta</taxon>
        <taxon>Embryophyta</taxon>
        <taxon>Tracheophyta</taxon>
        <taxon>Spermatophyta</taxon>
        <taxon>Magnoliopsida</taxon>
        <taxon>eudicotyledons</taxon>
        <taxon>Gunneridae</taxon>
        <taxon>Pentapetalae</taxon>
        <taxon>rosids</taxon>
        <taxon>fabids</taxon>
        <taxon>Fagales</taxon>
        <taxon>Betulaceae</taxon>
        <taxon>Carpinus</taxon>
    </lineage>
</organism>
<feature type="compositionally biased region" description="Low complexity" evidence="1">
    <location>
        <begin position="183"/>
        <end position="197"/>
    </location>
</feature>
<protein>
    <submittedName>
        <fullName evidence="2">Uncharacterized protein</fullName>
    </submittedName>
</protein>
<sequence length="331" mass="34924">MGLFKSRDKSRADVPASNPAQHNAPISPPASNSSYDDSNSKSASNISSAEHDLGKQPPATTTVNPDGTTQVASHPYDPAIDPPVSETNISRPTTSQMLLPTSENQQQSKRSQSPVLEEQTATPRRQSTGGGRPIPPRSELRSSHLPRKEPDHVSHGVPACSQPKLSQTTSSADQPQNQASKMQSTTSQLTASQTPASRPSYQSINGTASPASQASSMPNFSRPAVAPPLADSRSSQSGRGGLSGTLKGIRGAGEAIRGSVNSKIAKGLGEETELENSRMIREQGLQEYRGSGVETGIRSVMEKAGDRQQRQRETERKGVTAGHSSVGSSAR</sequence>
<dbReference type="EMBL" id="VIBQ01000017">
    <property type="protein sequence ID" value="KAB8360955.1"/>
    <property type="molecule type" value="Genomic_DNA"/>
</dbReference>
<feature type="compositionally biased region" description="Polar residues" evidence="1">
    <location>
        <begin position="199"/>
        <end position="219"/>
    </location>
</feature>
<evidence type="ECO:0000313" key="2">
    <source>
        <dbReference type="EMBL" id="KAB8360955.1"/>
    </source>
</evidence>
<proteinExistence type="predicted"/>
<feature type="region of interest" description="Disordered" evidence="1">
    <location>
        <begin position="1"/>
        <end position="331"/>
    </location>
</feature>
<feature type="compositionally biased region" description="Basic and acidic residues" evidence="1">
    <location>
        <begin position="138"/>
        <end position="154"/>
    </location>
</feature>
<name>A0A5N6KYQ4_9ROSI</name>
<comment type="caution">
    <text evidence="2">The sequence shown here is derived from an EMBL/GenBank/DDBJ whole genome shotgun (WGS) entry which is preliminary data.</text>
</comment>
<feature type="compositionally biased region" description="Polar residues" evidence="1">
    <location>
        <begin position="163"/>
        <end position="182"/>
    </location>
</feature>